<name>A0A1X7A4A3_9RHOB</name>
<dbReference type="AlphaFoldDB" id="A0A1X7A4A3"/>
<dbReference type="Pfam" id="PF05406">
    <property type="entry name" value="WGR"/>
    <property type="match status" value="1"/>
</dbReference>
<dbReference type="Gene3D" id="2.20.140.10">
    <property type="entry name" value="WGR domain"/>
    <property type="match status" value="1"/>
</dbReference>
<sequence length="92" mass="10633">MLASSGQGAQMQIRLEKIDPSKRQQRFYVMHIAQTLFGEWCLIREWGRIGTKGGQRLVNYVASRAEAEAALYKRAAQKGRRGYQLRETLRTF</sequence>
<feature type="domain" description="WGR" evidence="1">
    <location>
        <begin position="1"/>
        <end position="92"/>
    </location>
</feature>
<dbReference type="Proteomes" id="UP000193061">
    <property type="component" value="Unassembled WGS sequence"/>
</dbReference>
<dbReference type="CDD" id="cd07996">
    <property type="entry name" value="WGR_MMR_like"/>
    <property type="match status" value="1"/>
</dbReference>
<dbReference type="PROSITE" id="PS51977">
    <property type="entry name" value="WGR"/>
    <property type="match status" value="1"/>
</dbReference>
<keyword evidence="3" id="KW-1185">Reference proteome</keyword>
<dbReference type="EMBL" id="FWFX01000016">
    <property type="protein sequence ID" value="SLN70295.1"/>
    <property type="molecule type" value="Genomic_DNA"/>
</dbReference>
<gene>
    <name evidence="2" type="ORF">ROA7450_03837</name>
</gene>
<evidence type="ECO:0000313" key="2">
    <source>
        <dbReference type="EMBL" id="SLN70295.1"/>
    </source>
</evidence>
<organism evidence="2 3">
    <name type="scientific">Roseovarius albus</name>
    <dbReference type="NCBI Taxonomy" id="1247867"/>
    <lineage>
        <taxon>Bacteria</taxon>
        <taxon>Pseudomonadati</taxon>
        <taxon>Pseudomonadota</taxon>
        <taxon>Alphaproteobacteria</taxon>
        <taxon>Rhodobacterales</taxon>
        <taxon>Roseobacteraceae</taxon>
        <taxon>Roseovarius</taxon>
    </lineage>
</organism>
<dbReference type="InterPro" id="IPR036930">
    <property type="entry name" value="WGR_dom_sf"/>
</dbReference>
<proteinExistence type="predicted"/>
<evidence type="ECO:0000313" key="3">
    <source>
        <dbReference type="Proteomes" id="UP000193061"/>
    </source>
</evidence>
<reference evidence="2 3" key="1">
    <citation type="submission" date="2017-03" db="EMBL/GenBank/DDBJ databases">
        <authorList>
            <person name="Afonso C.L."/>
            <person name="Miller P.J."/>
            <person name="Scott M.A."/>
            <person name="Spackman E."/>
            <person name="Goraichik I."/>
            <person name="Dimitrov K.M."/>
            <person name="Suarez D.L."/>
            <person name="Swayne D.E."/>
        </authorList>
    </citation>
    <scope>NUCLEOTIDE SEQUENCE [LARGE SCALE GENOMIC DNA]</scope>
    <source>
        <strain evidence="2 3">CECT 7450</strain>
    </source>
</reference>
<accession>A0A1X7A4A3</accession>
<evidence type="ECO:0000259" key="1">
    <source>
        <dbReference type="PROSITE" id="PS51977"/>
    </source>
</evidence>
<dbReference type="InterPro" id="IPR049809">
    <property type="entry name" value="YehF/YfeS-like_WGR"/>
</dbReference>
<dbReference type="SMART" id="SM00773">
    <property type="entry name" value="WGR"/>
    <property type="match status" value="1"/>
</dbReference>
<protein>
    <submittedName>
        <fullName evidence="2">WGR domain protein</fullName>
    </submittedName>
</protein>
<dbReference type="InterPro" id="IPR008893">
    <property type="entry name" value="WGR_domain"/>
</dbReference>
<dbReference type="SUPFAM" id="SSF142921">
    <property type="entry name" value="WGR domain-like"/>
    <property type="match status" value="1"/>
</dbReference>